<gene>
    <name evidence="5" type="ORF">ITX44_17850</name>
</gene>
<evidence type="ECO:0000259" key="4">
    <source>
        <dbReference type="PROSITE" id="PS50977"/>
    </source>
</evidence>
<feature type="region of interest" description="Disordered" evidence="3">
    <location>
        <begin position="1"/>
        <end position="20"/>
    </location>
</feature>
<evidence type="ECO:0000256" key="3">
    <source>
        <dbReference type="SAM" id="MobiDB-lite"/>
    </source>
</evidence>
<sequence>MAHDALPAFQRARSPEQRDVRRRTILDTTRGLLDGAEVADISLREIARTVGCANSNVLRYFGTREGVFLAVLDAEWESWIEAAARDLPRPGAPGTTTAAVAEAIADSLVERPRMCKLMSALSGLLRTGAPPAVMADFRTSAATWNTAAARLLADRVPGLELPAASQVVAMMTAYVAGWWPLAQPDLITGDDPVPAAPHAGRMSLRDGLSLGLESMITGLVALNRHEPATGG</sequence>
<dbReference type="InterPro" id="IPR009057">
    <property type="entry name" value="Homeodomain-like_sf"/>
</dbReference>
<dbReference type="PANTHER" id="PTHR30055:SF178">
    <property type="entry name" value="POSSIBLE TRANSCRIPTIONAL REGULATORY PROTEIN"/>
    <property type="match status" value="1"/>
</dbReference>
<evidence type="ECO:0000256" key="1">
    <source>
        <dbReference type="ARBA" id="ARBA00023125"/>
    </source>
</evidence>
<evidence type="ECO:0000313" key="5">
    <source>
        <dbReference type="EMBL" id="MBM9506384.1"/>
    </source>
</evidence>
<evidence type="ECO:0000256" key="2">
    <source>
        <dbReference type="PROSITE-ProRule" id="PRU00335"/>
    </source>
</evidence>
<dbReference type="PANTHER" id="PTHR30055">
    <property type="entry name" value="HTH-TYPE TRANSCRIPTIONAL REGULATOR RUTR"/>
    <property type="match status" value="1"/>
</dbReference>
<dbReference type="Proteomes" id="UP000749040">
    <property type="component" value="Unassembled WGS sequence"/>
</dbReference>
<evidence type="ECO:0000313" key="6">
    <source>
        <dbReference type="Proteomes" id="UP000749040"/>
    </source>
</evidence>
<dbReference type="PROSITE" id="PS50977">
    <property type="entry name" value="HTH_TETR_2"/>
    <property type="match status" value="1"/>
</dbReference>
<organism evidence="5 6">
    <name type="scientific">Actinacidiphila acididurans</name>
    <dbReference type="NCBI Taxonomy" id="2784346"/>
    <lineage>
        <taxon>Bacteria</taxon>
        <taxon>Bacillati</taxon>
        <taxon>Actinomycetota</taxon>
        <taxon>Actinomycetes</taxon>
        <taxon>Kitasatosporales</taxon>
        <taxon>Streptomycetaceae</taxon>
        <taxon>Actinacidiphila</taxon>
    </lineage>
</organism>
<dbReference type="InterPro" id="IPR041483">
    <property type="entry name" value="TetR_C_34"/>
</dbReference>
<name>A0ABS2TSR7_9ACTN</name>
<dbReference type="InterPro" id="IPR001647">
    <property type="entry name" value="HTH_TetR"/>
</dbReference>
<dbReference type="SUPFAM" id="SSF46689">
    <property type="entry name" value="Homeodomain-like"/>
    <property type="match status" value="1"/>
</dbReference>
<accession>A0ABS2TSR7</accession>
<feature type="DNA-binding region" description="H-T-H motif" evidence="2">
    <location>
        <begin position="42"/>
        <end position="61"/>
    </location>
</feature>
<dbReference type="Pfam" id="PF17929">
    <property type="entry name" value="TetR_C_34"/>
    <property type="match status" value="1"/>
</dbReference>
<dbReference type="EMBL" id="JADKYB010000009">
    <property type="protein sequence ID" value="MBM9506384.1"/>
    <property type="molecule type" value="Genomic_DNA"/>
</dbReference>
<protein>
    <submittedName>
        <fullName evidence="5">TetR/AcrR family transcriptional regulator</fullName>
    </submittedName>
</protein>
<dbReference type="Gene3D" id="1.10.357.10">
    <property type="entry name" value="Tetracycline Repressor, domain 2"/>
    <property type="match status" value="1"/>
</dbReference>
<comment type="caution">
    <text evidence="5">The sequence shown here is derived from an EMBL/GenBank/DDBJ whole genome shotgun (WGS) entry which is preliminary data.</text>
</comment>
<dbReference type="InterPro" id="IPR050109">
    <property type="entry name" value="HTH-type_TetR-like_transc_reg"/>
</dbReference>
<dbReference type="RefSeq" id="WP_205358264.1">
    <property type="nucleotide sequence ID" value="NZ_JADKYB010000009.1"/>
</dbReference>
<proteinExistence type="predicted"/>
<feature type="domain" description="HTH tetR-type" evidence="4">
    <location>
        <begin position="19"/>
        <end position="79"/>
    </location>
</feature>
<keyword evidence="6" id="KW-1185">Reference proteome</keyword>
<keyword evidence="1 2" id="KW-0238">DNA-binding</keyword>
<reference evidence="5 6" key="1">
    <citation type="submission" date="2021-01" db="EMBL/GenBank/DDBJ databases">
        <title>Streptomyces acididurans sp. nov., isolated from a peat swamp forest soil.</title>
        <authorList>
            <person name="Chantavorakit T."/>
            <person name="Duangmal K."/>
        </authorList>
    </citation>
    <scope>NUCLEOTIDE SEQUENCE [LARGE SCALE GENOMIC DNA]</scope>
    <source>
        <strain evidence="5 6">KK5PA1</strain>
    </source>
</reference>